<dbReference type="InterPro" id="IPR050570">
    <property type="entry name" value="Cell_wall_metabolism_enzyme"/>
</dbReference>
<dbReference type="PANTHER" id="PTHR21666">
    <property type="entry name" value="PEPTIDASE-RELATED"/>
    <property type="match status" value="1"/>
</dbReference>
<dbReference type="Pfam" id="PF01476">
    <property type="entry name" value="LysM"/>
    <property type="match status" value="2"/>
</dbReference>
<dbReference type="CDD" id="cd12797">
    <property type="entry name" value="M23_peptidase"/>
    <property type="match status" value="1"/>
</dbReference>
<sequence>MAYSMPKSARLIGTGLALSVLAACEGGFDYDFRGDVGGGLDTSDAALTATAKRPQPDDRGVISYPNYQVAVAQRGDTLQDVSQRVGIPAEELARTNGIAVDAALRQDEIIALPYRVAEPSAATGGSGMVTPPGGVDIAALAGGAINNADTSVQTETLQPVAQPPKDAPTGVEPIKHIVKRGETAFTIARLYNVSVRALAEWNGLGSDFTIRENQTLLIPPADPAAEKKAQQTAATSAAATSKPGEGSRTPTPPSASQPLPDDSATAAAATLEPPKGPDLSKEQSASTAAMSYPVSGKIIRPYAKGKNNGIDIAGDAGAPVSAAADGKVAAITTDADDVTILVVRHPKNLMTVYYNVADVKVAKGANVKRGQAMAALPAENAFVHFEVRDGFDSVDPAPYLK</sequence>
<accession>A0A0P1EJH4</accession>
<proteinExistence type="predicted"/>
<dbReference type="SMART" id="SM00257">
    <property type="entry name" value="LysM"/>
    <property type="match status" value="2"/>
</dbReference>
<evidence type="ECO:0000313" key="4">
    <source>
        <dbReference type="EMBL" id="CUH50629.1"/>
    </source>
</evidence>
<dbReference type="CDD" id="cd00118">
    <property type="entry name" value="LysM"/>
    <property type="match status" value="1"/>
</dbReference>
<dbReference type="PANTHER" id="PTHR21666:SF270">
    <property type="entry name" value="MUREIN HYDROLASE ACTIVATOR ENVC"/>
    <property type="match status" value="1"/>
</dbReference>
<dbReference type="SUPFAM" id="SSF51261">
    <property type="entry name" value="Duplicated hybrid motif"/>
    <property type="match status" value="1"/>
</dbReference>
<keyword evidence="5" id="KW-1185">Reference proteome</keyword>
<dbReference type="InterPro" id="IPR016047">
    <property type="entry name" value="M23ase_b-sheet_dom"/>
</dbReference>
<dbReference type="EMBL" id="CYPW01000001">
    <property type="protein sequence ID" value="CUH50629.1"/>
    <property type="molecule type" value="Genomic_DNA"/>
</dbReference>
<evidence type="ECO:0000313" key="5">
    <source>
        <dbReference type="Proteomes" id="UP000054823"/>
    </source>
</evidence>
<feature type="signal peptide" evidence="2">
    <location>
        <begin position="1"/>
        <end position="22"/>
    </location>
</feature>
<reference evidence="4 5" key="1">
    <citation type="submission" date="2015-09" db="EMBL/GenBank/DDBJ databases">
        <authorList>
            <consortium name="Swine Surveillance"/>
        </authorList>
    </citation>
    <scope>NUCLEOTIDE SEQUENCE [LARGE SCALE GENOMIC DNA]</scope>
    <source>
        <strain evidence="4 5">CECT 7688</strain>
    </source>
</reference>
<dbReference type="Gene3D" id="2.70.70.10">
    <property type="entry name" value="Glucose Permease (Domain IIA)"/>
    <property type="match status" value="1"/>
</dbReference>
<dbReference type="InterPro" id="IPR011055">
    <property type="entry name" value="Dup_hybrid_motif"/>
</dbReference>
<name>A0A0P1EJH4_9RHOB</name>
<gene>
    <name evidence="4" type="primary">nlpD_1</name>
    <name evidence="4" type="ORF">SHM7688_00056</name>
</gene>
<dbReference type="Pfam" id="PF01551">
    <property type="entry name" value="Peptidase_M23"/>
    <property type="match status" value="1"/>
</dbReference>
<dbReference type="Gene3D" id="3.10.350.10">
    <property type="entry name" value="LysM domain"/>
    <property type="match status" value="1"/>
</dbReference>
<dbReference type="PROSITE" id="PS51257">
    <property type="entry name" value="PROKAR_LIPOPROTEIN"/>
    <property type="match status" value="1"/>
</dbReference>
<feature type="chain" id="PRO_5006061628" evidence="2">
    <location>
        <begin position="23"/>
        <end position="401"/>
    </location>
</feature>
<dbReference type="RefSeq" id="WP_058238023.1">
    <property type="nucleotide sequence ID" value="NZ_CYPW01000001.1"/>
</dbReference>
<dbReference type="GO" id="GO:0004222">
    <property type="term" value="F:metalloendopeptidase activity"/>
    <property type="evidence" value="ECO:0007669"/>
    <property type="project" value="TreeGrafter"/>
</dbReference>
<dbReference type="InterPro" id="IPR036779">
    <property type="entry name" value="LysM_dom_sf"/>
</dbReference>
<evidence type="ECO:0000256" key="2">
    <source>
        <dbReference type="SAM" id="SignalP"/>
    </source>
</evidence>
<evidence type="ECO:0000256" key="1">
    <source>
        <dbReference type="SAM" id="MobiDB-lite"/>
    </source>
</evidence>
<protein>
    <submittedName>
        <fullName evidence="4">Murein hydrolase activator NlpD</fullName>
    </submittedName>
</protein>
<organism evidence="4 5">
    <name type="scientific">Shimia marina</name>
    <dbReference type="NCBI Taxonomy" id="321267"/>
    <lineage>
        <taxon>Bacteria</taxon>
        <taxon>Pseudomonadati</taxon>
        <taxon>Pseudomonadota</taxon>
        <taxon>Alphaproteobacteria</taxon>
        <taxon>Rhodobacterales</taxon>
        <taxon>Roseobacteraceae</taxon>
    </lineage>
</organism>
<dbReference type="STRING" id="321267.SHM7688_00056"/>
<evidence type="ECO:0000259" key="3">
    <source>
        <dbReference type="PROSITE" id="PS51782"/>
    </source>
</evidence>
<keyword evidence="4" id="KW-0378">Hydrolase</keyword>
<feature type="compositionally biased region" description="Low complexity" evidence="1">
    <location>
        <begin position="230"/>
        <end position="242"/>
    </location>
</feature>
<feature type="domain" description="LysM" evidence="3">
    <location>
        <begin position="174"/>
        <end position="218"/>
    </location>
</feature>
<feature type="region of interest" description="Disordered" evidence="1">
    <location>
        <begin position="223"/>
        <end position="287"/>
    </location>
</feature>
<dbReference type="OrthoDB" id="9795421at2"/>
<dbReference type="PROSITE" id="PS51782">
    <property type="entry name" value="LYSM"/>
    <property type="match status" value="1"/>
</dbReference>
<keyword evidence="2" id="KW-0732">Signal</keyword>
<dbReference type="AlphaFoldDB" id="A0A0P1EJH4"/>
<dbReference type="Proteomes" id="UP000054823">
    <property type="component" value="Unassembled WGS sequence"/>
</dbReference>
<dbReference type="InterPro" id="IPR018392">
    <property type="entry name" value="LysM"/>
</dbReference>